<evidence type="ECO:0000256" key="1">
    <source>
        <dbReference type="SAM" id="SignalP"/>
    </source>
</evidence>
<dbReference type="RefSeq" id="WP_084538200.1">
    <property type="nucleotide sequence ID" value="NZ_QNRE01000007.1"/>
</dbReference>
<evidence type="ECO:0000259" key="2">
    <source>
        <dbReference type="Pfam" id="PF13577"/>
    </source>
</evidence>
<sequence>MNKIRRLSPLAVLPLTLLAAACTVTSASRADTAQDPEIRALLDRAEITALADRLGIALDDGRFDDFRAIYAADATATTPGGTARGVDALIAQAGRNHSPDLRIQHFISNVRIDLRGDAATVRANLVVVFAPAGPLAAPGYTLGSIYHFDAARTSDGWRLTSVRTEPRWAVGTRP</sequence>
<protein>
    <submittedName>
        <fullName evidence="3">SnoaL-like protein</fullName>
    </submittedName>
</protein>
<dbReference type="PROSITE" id="PS51257">
    <property type="entry name" value="PROKAR_LIPOPROTEIN"/>
    <property type="match status" value="1"/>
</dbReference>
<evidence type="ECO:0000313" key="4">
    <source>
        <dbReference type="Proteomes" id="UP000252586"/>
    </source>
</evidence>
<comment type="caution">
    <text evidence="3">The sequence shown here is derived from an EMBL/GenBank/DDBJ whole genome shotgun (WGS) entry which is preliminary data.</text>
</comment>
<feature type="domain" description="SnoaL-like" evidence="2">
    <location>
        <begin position="40"/>
        <end position="162"/>
    </location>
</feature>
<dbReference type="InterPro" id="IPR032710">
    <property type="entry name" value="NTF2-like_dom_sf"/>
</dbReference>
<dbReference type="AlphaFoldDB" id="A0A366DHB0"/>
<keyword evidence="4" id="KW-1185">Reference proteome</keyword>
<proteinExistence type="predicted"/>
<dbReference type="OrthoDB" id="4941530at2"/>
<dbReference type="CDD" id="cd00531">
    <property type="entry name" value="NTF2_like"/>
    <property type="match status" value="1"/>
</dbReference>
<dbReference type="STRING" id="1210090.GCA_001613185_06602"/>
<dbReference type="Proteomes" id="UP000252586">
    <property type="component" value="Unassembled WGS sequence"/>
</dbReference>
<dbReference type="Pfam" id="PF13577">
    <property type="entry name" value="SnoaL_4"/>
    <property type="match status" value="1"/>
</dbReference>
<feature type="chain" id="PRO_5038577666" evidence="1">
    <location>
        <begin position="31"/>
        <end position="174"/>
    </location>
</feature>
<dbReference type="EMBL" id="QNRE01000007">
    <property type="protein sequence ID" value="RBO89376.1"/>
    <property type="molecule type" value="Genomic_DNA"/>
</dbReference>
<dbReference type="SUPFAM" id="SSF54427">
    <property type="entry name" value="NTF2-like"/>
    <property type="match status" value="1"/>
</dbReference>
<evidence type="ECO:0000313" key="3">
    <source>
        <dbReference type="EMBL" id="RBO89376.1"/>
    </source>
</evidence>
<name>A0A366DHB0_9NOCA</name>
<feature type="signal peptide" evidence="1">
    <location>
        <begin position="1"/>
        <end position="30"/>
    </location>
</feature>
<reference evidence="3 4" key="1">
    <citation type="submission" date="2018-06" db="EMBL/GenBank/DDBJ databases">
        <title>Genomic Encyclopedia of Type Strains, Phase IV (KMG-IV): sequencing the most valuable type-strain genomes for metagenomic binning, comparative biology and taxonomic classification.</title>
        <authorList>
            <person name="Goeker M."/>
        </authorList>
    </citation>
    <scope>NUCLEOTIDE SEQUENCE [LARGE SCALE GENOMIC DNA]</scope>
    <source>
        <strain evidence="3 4">DSM 44599</strain>
    </source>
</reference>
<organism evidence="3 4">
    <name type="scientific">Nocardia puris</name>
    <dbReference type="NCBI Taxonomy" id="208602"/>
    <lineage>
        <taxon>Bacteria</taxon>
        <taxon>Bacillati</taxon>
        <taxon>Actinomycetota</taxon>
        <taxon>Actinomycetes</taxon>
        <taxon>Mycobacteriales</taxon>
        <taxon>Nocardiaceae</taxon>
        <taxon>Nocardia</taxon>
    </lineage>
</organism>
<gene>
    <name evidence="3" type="ORF">DFR74_10753</name>
</gene>
<accession>A0A366DHB0</accession>
<keyword evidence="1" id="KW-0732">Signal</keyword>
<dbReference type="Gene3D" id="3.10.450.50">
    <property type="match status" value="1"/>
</dbReference>
<dbReference type="InterPro" id="IPR037401">
    <property type="entry name" value="SnoaL-like"/>
</dbReference>